<dbReference type="Gramene" id="Solyc01g021627.1.1">
    <property type="protein sequence ID" value="Solyc01g021627.1.1"/>
    <property type="gene ID" value="Solyc01g021627.1"/>
</dbReference>
<keyword evidence="3" id="KW-1185">Reference proteome</keyword>
<dbReference type="SUPFAM" id="SSF54160">
    <property type="entry name" value="Chromo domain-like"/>
    <property type="match status" value="1"/>
</dbReference>
<protein>
    <recommendedName>
        <fullName evidence="1">Tf2-1-like SH3-like domain-containing protein</fullName>
    </recommendedName>
</protein>
<name>A0A3Q7ECU4_SOLLC</name>
<accession>A0A3Q7ECU4</accession>
<evidence type="ECO:0000313" key="3">
    <source>
        <dbReference type="Proteomes" id="UP000004994"/>
    </source>
</evidence>
<reference evidence="2" key="1">
    <citation type="journal article" date="2012" name="Nature">
        <title>The tomato genome sequence provides insights into fleshy fruit evolution.</title>
        <authorList>
            <consortium name="Tomato Genome Consortium"/>
        </authorList>
    </citation>
    <scope>NUCLEOTIDE SEQUENCE [LARGE SCALE GENOMIC DNA]</scope>
    <source>
        <strain evidence="2">cv. Heinz 1706</strain>
    </source>
</reference>
<proteinExistence type="predicted"/>
<dbReference type="InParanoid" id="A0A3Q7ECU4"/>
<reference evidence="2" key="2">
    <citation type="submission" date="2019-01" db="UniProtKB">
        <authorList>
            <consortium name="EnsemblPlants"/>
        </authorList>
    </citation>
    <scope>IDENTIFICATION</scope>
    <source>
        <strain evidence="2">cv. Heinz 1706</strain>
    </source>
</reference>
<feature type="domain" description="Tf2-1-like SH3-like" evidence="1">
    <location>
        <begin position="127"/>
        <end position="191"/>
    </location>
</feature>
<dbReference type="Proteomes" id="UP000004994">
    <property type="component" value="Chromosome 1"/>
</dbReference>
<dbReference type="InterPro" id="IPR056924">
    <property type="entry name" value="SH3_Tf2-1"/>
</dbReference>
<dbReference type="AlphaFoldDB" id="A0A3Q7ECU4"/>
<dbReference type="Pfam" id="PF24626">
    <property type="entry name" value="SH3_Tf2-1"/>
    <property type="match status" value="1"/>
</dbReference>
<organism evidence="2">
    <name type="scientific">Solanum lycopersicum</name>
    <name type="common">Tomato</name>
    <name type="synonym">Lycopersicon esculentum</name>
    <dbReference type="NCBI Taxonomy" id="4081"/>
    <lineage>
        <taxon>Eukaryota</taxon>
        <taxon>Viridiplantae</taxon>
        <taxon>Streptophyta</taxon>
        <taxon>Embryophyta</taxon>
        <taxon>Tracheophyta</taxon>
        <taxon>Spermatophyta</taxon>
        <taxon>Magnoliopsida</taxon>
        <taxon>eudicotyledons</taxon>
        <taxon>Gunneridae</taxon>
        <taxon>Pentapetalae</taxon>
        <taxon>asterids</taxon>
        <taxon>lamiids</taxon>
        <taxon>Solanales</taxon>
        <taxon>Solanaceae</taxon>
        <taxon>Solanoideae</taxon>
        <taxon>Solaneae</taxon>
        <taxon>Solanum</taxon>
        <taxon>Solanum subgen. Lycopersicon</taxon>
    </lineage>
</organism>
<evidence type="ECO:0000259" key="1">
    <source>
        <dbReference type="Pfam" id="PF24626"/>
    </source>
</evidence>
<dbReference type="InterPro" id="IPR016197">
    <property type="entry name" value="Chromo-like_dom_sf"/>
</dbReference>
<evidence type="ECO:0000313" key="2">
    <source>
        <dbReference type="EnsemblPlants" id="Solyc01g021627.1.1"/>
    </source>
</evidence>
<dbReference type="OMA" id="TCASISM"/>
<dbReference type="PANTHER" id="PTHR46148">
    <property type="entry name" value="CHROMO DOMAIN-CONTAINING PROTEIN"/>
    <property type="match status" value="1"/>
</dbReference>
<dbReference type="PANTHER" id="PTHR46148:SF52">
    <property type="entry name" value="OS04G0603800 PROTEIN"/>
    <property type="match status" value="1"/>
</dbReference>
<sequence>MQWVGKLLRYDLKIEHEKGRENKAVDAMSRSPMTEGLLQLLQIHQTTCASISMDFIDGLSKSQGKTTILVVTFMEQLFKLHGMLENVISDREPIFINRLWQDLFTTQVQQLITLGAQYDGQTEFQEGYWVYLKIQPYRQTTLSNQTFNKHSTKYYGPYQVIQRIGNVAYKFSLPTHVAVQNTFHVSKLKACYAFSQVLNHPPLVDIASPYCVEPDQVLDRKMIKRGDTVVAEILVQWKDIPYEQATWKDFAKIKFRFPTFLLCGQERFLRREEYYNFYIVNSEVVVN</sequence>
<dbReference type="EnsemblPlants" id="Solyc01g021627.1.1">
    <property type="protein sequence ID" value="Solyc01g021627.1.1"/>
    <property type="gene ID" value="Solyc01g021627.1"/>
</dbReference>
<dbReference type="Gene3D" id="2.40.50.40">
    <property type="match status" value="1"/>
</dbReference>